<accession>A0A9W6HTP1</accession>
<evidence type="ECO:0000313" key="3">
    <source>
        <dbReference type="EMBL" id="GLK02459.1"/>
    </source>
</evidence>
<feature type="region of interest" description="Disordered" evidence="1">
    <location>
        <begin position="47"/>
        <end position="67"/>
    </location>
</feature>
<reference evidence="3" key="2">
    <citation type="submission" date="2023-01" db="EMBL/GenBank/DDBJ databases">
        <authorList>
            <person name="Sun Q."/>
            <person name="Evtushenko L."/>
        </authorList>
    </citation>
    <scope>NUCLEOTIDE SEQUENCE</scope>
    <source>
        <strain evidence="3">VKM Ac-1958</strain>
    </source>
</reference>
<dbReference type="Proteomes" id="UP001142325">
    <property type="component" value="Unassembled WGS sequence"/>
</dbReference>
<dbReference type="SUPFAM" id="SSF159234">
    <property type="entry name" value="FomD-like"/>
    <property type="match status" value="1"/>
</dbReference>
<proteinExistence type="predicted"/>
<dbReference type="InterPro" id="IPR007295">
    <property type="entry name" value="DUF402"/>
</dbReference>
<dbReference type="RefSeq" id="WP_204937326.1">
    <property type="nucleotide sequence ID" value="NZ_BAAAUM010000002.1"/>
</dbReference>
<evidence type="ECO:0000259" key="2">
    <source>
        <dbReference type="Pfam" id="PF04167"/>
    </source>
</evidence>
<dbReference type="EMBL" id="BSET01000002">
    <property type="protein sequence ID" value="GLK02459.1"/>
    <property type="molecule type" value="Genomic_DNA"/>
</dbReference>
<feature type="domain" description="DUF402" evidence="2">
    <location>
        <begin position="118"/>
        <end position="242"/>
    </location>
</feature>
<dbReference type="Gene3D" id="2.40.380.10">
    <property type="entry name" value="FomD-like"/>
    <property type="match status" value="1"/>
</dbReference>
<organism evidence="3 4">
    <name type="scientific">Microbacterium keratanolyticum</name>
    <dbReference type="NCBI Taxonomy" id="67574"/>
    <lineage>
        <taxon>Bacteria</taxon>
        <taxon>Bacillati</taxon>
        <taxon>Actinomycetota</taxon>
        <taxon>Actinomycetes</taxon>
        <taxon>Micrococcales</taxon>
        <taxon>Microbacteriaceae</taxon>
        <taxon>Microbacterium</taxon>
    </lineage>
</organism>
<evidence type="ECO:0000313" key="4">
    <source>
        <dbReference type="Proteomes" id="UP001142325"/>
    </source>
</evidence>
<name>A0A9W6HTP1_9MICO</name>
<reference evidence="3" key="1">
    <citation type="journal article" date="2014" name="Int. J. Syst. Evol. Microbiol.">
        <title>Complete genome sequence of Corynebacterium casei LMG S-19264T (=DSM 44701T), isolated from a smear-ripened cheese.</title>
        <authorList>
            <consortium name="US DOE Joint Genome Institute (JGI-PGF)"/>
            <person name="Walter F."/>
            <person name="Albersmeier A."/>
            <person name="Kalinowski J."/>
            <person name="Ruckert C."/>
        </authorList>
    </citation>
    <scope>NUCLEOTIDE SEQUENCE</scope>
    <source>
        <strain evidence="3">VKM Ac-1958</strain>
    </source>
</reference>
<evidence type="ECO:0000256" key="1">
    <source>
        <dbReference type="SAM" id="MobiDB-lite"/>
    </source>
</evidence>
<gene>
    <name evidence="3" type="ORF">GCM10017596_21740</name>
</gene>
<comment type="caution">
    <text evidence="3">The sequence shown here is derived from an EMBL/GenBank/DDBJ whole genome shotgun (WGS) entry which is preliminary data.</text>
</comment>
<protein>
    <recommendedName>
        <fullName evidence="2">DUF402 domain-containing protein</fullName>
    </recommendedName>
</protein>
<keyword evidence="4" id="KW-1185">Reference proteome</keyword>
<dbReference type="Pfam" id="PF04167">
    <property type="entry name" value="DUF402"/>
    <property type="match status" value="1"/>
</dbReference>
<sequence>MRLPLGSTSLSASGGVVTLVGRTDSDWTPVGRPGVSLATSLATLAPQRQDGAHRPEDLAEAVPSDAPDAPRFVEGQTILWRYGRFVETARVVRDDEDALIVWIPSGSARLEAVSADGRRSRDVPLDERFQVPWVVRESTWTGPGVVRVAPTGAPWSVWFFRTADGTPSGAYVNLELPHWRSSDEVFSRDLVLDLWIDAEHAGSEDVWLKDADELAALVEQGRFTHAEADAVRALADHAADAFISGARWPLDGGWDRWTPDSDMDEPLRLPTTASVQAARARRGRGLMEH</sequence>
<dbReference type="AlphaFoldDB" id="A0A9W6HTP1"/>
<dbReference type="InterPro" id="IPR035930">
    <property type="entry name" value="FomD-like_sf"/>
</dbReference>